<dbReference type="Pfam" id="PF00622">
    <property type="entry name" value="SPRY"/>
    <property type="match status" value="1"/>
</dbReference>
<dbReference type="SUPFAM" id="SSF57850">
    <property type="entry name" value="RING/U-box"/>
    <property type="match status" value="1"/>
</dbReference>
<dbReference type="Gene3D" id="3.30.160.60">
    <property type="entry name" value="Classic Zinc Finger"/>
    <property type="match status" value="1"/>
</dbReference>
<dbReference type="InterPro" id="IPR013083">
    <property type="entry name" value="Znf_RING/FYVE/PHD"/>
</dbReference>
<dbReference type="InterPro" id="IPR001841">
    <property type="entry name" value="Znf_RING"/>
</dbReference>
<dbReference type="GO" id="GO:0045087">
    <property type="term" value="P:innate immune response"/>
    <property type="evidence" value="ECO:0007669"/>
    <property type="project" value="UniProtKB-KW"/>
</dbReference>
<dbReference type="InterPro" id="IPR001870">
    <property type="entry name" value="B30.2/SPRY"/>
</dbReference>
<feature type="compositionally biased region" description="Polar residues" evidence="8">
    <location>
        <begin position="59"/>
        <end position="205"/>
    </location>
</feature>
<evidence type="ECO:0000256" key="7">
    <source>
        <dbReference type="SAM" id="Coils"/>
    </source>
</evidence>
<dbReference type="SUPFAM" id="SSF57845">
    <property type="entry name" value="B-box zinc-binding domain"/>
    <property type="match status" value="1"/>
</dbReference>
<dbReference type="InterPro" id="IPR058030">
    <property type="entry name" value="TRIM8/14/16/25/29/45/65_CC"/>
</dbReference>
<evidence type="ECO:0000313" key="11">
    <source>
        <dbReference type="EMBL" id="KAL0967040.1"/>
    </source>
</evidence>
<feature type="compositionally biased region" description="Polar residues" evidence="8">
    <location>
        <begin position="32"/>
        <end position="43"/>
    </location>
</feature>
<dbReference type="InterPro" id="IPR017907">
    <property type="entry name" value="Znf_RING_CS"/>
</dbReference>
<feature type="compositionally biased region" description="Polar residues" evidence="8">
    <location>
        <begin position="216"/>
        <end position="232"/>
    </location>
</feature>
<keyword evidence="4" id="KW-0862">Zinc</keyword>
<reference evidence="11 12" key="1">
    <citation type="submission" date="2024-06" db="EMBL/GenBank/DDBJ databases">
        <authorList>
            <person name="Pan Q."/>
            <person name="Wen M."/>
            <person name="Jouanno E."/>
            <person name="Zahm M."/>
            <person name="Klopp C."/>
            <person name="Cabau C."/>
            <person name="Louis A."/>
            <person name="Berthelot C."/>
            <person name="Parey E."/>
            <person name="Roest Crollius H."/>
            <person name="Montfort J."/>
            <person name="Robinson-Rechavi M."/>
            <person name="Bouchez O."/>
            <person name="Lampietro C."/>
            <person name="Lopez Roques C."/>
            <person name="Donnadieu C."/>
            <person name="Postlethwait J."/>
            <person name="Bobe J."/>
            <person name="Verreycken H."/>
            <person name="Guiguen Y."/>
        </authorList>
    </citation>
    <scope>NUCLEOTIDE SEQUENCE [LARGE SCALE GENOMIC DNA]</scope>
    <source>
        <strain evidence="11">Up_M1</strain>
        <tissue evidence="11">Testis</tissue>
    </source>
</reference>
<keyword evidence="3 6" id="KW-0863">Zinc-finger</keyword>
<dbReference type="SMART" id="SM00336">
    <property type="entry name" value="BBOX"/>
    <property type="match status" value="1"/>
</dbReference>
<evidence type="ECO:0000256" key="3">
    <source>
        <dbReference type="ARBA" id="ARBA00022771"/>
    </source>
</evidence>
<dbReference type="InterPro" id="IPR051051">
    <property type="entry name" value="E3_ubiq-ligase_TRIM/RNF"/>
</dbReference>
<dbReference type="Pfam" id="PF15227">
    <property type="entry name" value="zf-C3HC4_4"/>
    <property type="match status" value="1"/>
</dbReference>
<dbReference type="SMART" id="SM00589">
    <property type="entry name" value="PRY"/>
    <property type="match status" value="1"/>
</dbReference>
<dbReference type="Pfam" id="PF00643">
    <property type="entry name" value="zf-B_box"/>
    <property type="match status" value="1"/>
</dbReference>
<evidence type="ECO:0000256" key="6">
    <source>
        <dbReference type="PROSITE-ProRule" id="PRU00175"/>
    </source>
</evidence>
<dbReference type="InterPro" id="IPR011049">
    <property type="entry name" value="Serralysin-like_metalloprot_C"/>
</dbReference>
<feature type="domain" description="B30.2/SPRY" evidence="10">
    <location>
        <begin position="614"/>
        <end position="818"/>
    </location>
</feature>
<dbReference type="SMART" id="SM00449">
    <property type="entry name" value="SPRY"/>
    <property type="match status" value="1"/>
</dbReference>
<keyword evidence="1" id="KW-0399">Innate immunity</keyword>
<dbReference type="InterPro" id="IPR003879">
    <property type="entry name" value="Butyrophylin_SPRY"/>
</dbReference>
<evidence type="ECO:0000256" key="1">
    <source>
        <dbReference type="ARBA" id="ARBA00022588"/>
    </source>
</evidence>
<feature type="compositionally biased region" description="Low complexity" evidence="8">
    <location>
        <begin position="206"/>
        <end position="215"/>
    </location>
</feature>
<dbReference type="InterPro" id="IPR000315">
    <property type="entry name" value="Znf_B-box"/>
</dbReference>
<proteinExistence type="predicted"/>
<evidence type="ECO:0000256" key="8">
    <source>
        <dbReference type="SAM" id="MobiDB-lite"/>
    </source>
</evidence>
<feature type="region of interest" description="Disordered" evidence="8">
    <location>
        <begin position="27"/>
        <end position="232"/>
    </location>
</feature>
<sequence length="818" mass="91730">MTTRHRMATNDRMSKVEQMATISRMAAASRMATLSRQAASGSHSQEERTSTSSASSSSLNQKEPTSSNMTFSQDQVTSTSISRHIGRNQMTSTSSSRHIGQNQMPSTSSSRHIGQNQMPSTSSSRHIGQNQMTSTSSSRHIGQNQMPSTSSSRHIGQTQKASTSSSRHTGQNQKPSNSNSGIPVSQDQMASTRSSILPVSQNHRVSSSSSSSSSSLDQVTSPTSRRAVTGSSMSLDLDRHQFRCPVCLEVLSEPVTIPCGHSYCLACIEEFWERRRRKGVTTYSCPQCRHVFIHRPGIHRNTVLAELVEKLQTEDSKHPGVLAEDTSSLVRPENVECDICTGRRRRAVKSCLVCLASYCDTHLQQHQNRHQNHPHRLTSPPEKHLLHQVCPRHDRLLTGYCWTDRLCVCSLCIKDRHQGHKTVSAAVGRTEKQTQMEQSLQKCQQRINEREIELRQIIRYIKSRAQVAVEDGDRVFDKLQRCIEKRRCEMMELIREQESTALSQAQQRMETMERTGDELRWRNTELERLSQTKDHIYFLQRCPALPKSVTLPNMDLDVPPSHWIRAVRRAVEDVQKRLQELCQKELTKLSDQIEDQTSVEESSQPTAAPSSDTDTSHTAEPTTRADFLRYDSDLVLDVNTANPYLWLSEGRRQATTQVDPQLYPDHPDRFTRWAQVLCGGGLSRGGRGGGLKGRCYWEVEWRGQGGVSVGVCYRDMKRDGAGDDSKLGHNSSSWSLDFTPSSCSVHHADNSRDLPVPGSNRVGVFLDHSAGTLSFYSVSDTMTLIYRVQTTFTKPLYPGFWVGLGSTITLLSSHNSSL</sequence>
<feature type="coiled-coil region" evidence="7">
    <location>
        <begin position="495"/>
        <end position="522"/>
    </location>
</feature>
<protein>
    <recommendedName>
        <fullName evidence="13">E3 ubiquitin/ISG15 ligase TRIM25-like</fullName>
    </recommendedName>
</protein>
<dbReference type="GO" id="GO:0005737">
    <property type="term" value="C:cytoplasm"/>
    <property type="evidence" value="ECO:0007669"/>
    <property type="project" value="UniProtKB-ARBA"/>
</dbReference>
<evidence type="ECO:0008006" key="13">
    <source>
        <dbReference type="Google" id="ProtNLM"/>
    </source>
</evidence>
<dbReference type="CDD" id="cd16040">
    <property type="entry name" value="SPRY_PRY_SNTX"/>
    <property type="match status" value="1"/>
</dbReference>
<dbReference type="SUPFAM" id="SSF49899">
    <property type="entry name" value="Concanavalin A-like lectins/glucanases"/>
    <property type="match status" value="1"/>
</dbReference>
<dbReference type="SUPFAM" id="SSF101967">
    <property type="entry name" value="Adhesin YadA, collagen-binding domain"/>
    <property type="match status" value="1"/>
</dbReference>
<evidence type="ECO:0000259" key="10">
    <source>
        <dbReference type="PROSITE" id="PS50188"/>
    </source>
</evidence>
<dbReference type="SMART" id="SM00184">
    <property type="entry name" value="RING"/>
    <property type="match status" value="1"/>
</dbReference>
<dbReference type="Proteomes" id="UP001557470">
    <property type="component" value="Unassembled WGS sequence"/>
</dbReference>
<dbReference type="InterPro" id="IPR043136">
    <property type="entry name" value="B30.2/SPRY_sf"/>
</dbReference>
<evidence type="ECO:0000256" key="4">
    <source>
        <dbReference type="ARBA" id="ARBA00022833"/>
    </source>
</evidence>
<evidence type="ECO:0000313" key="12">
    <source>
        <dbReference type="Proteomes" id="UP001557470"/>
    </source>
</evidence>
<comment type="caution">
    <text evidence="11">The sequence shown here is derived from an EMBL/GenBank/DDBJ whole genome shotgun (WGS) entry which is preliminary data.</text>
</comment>
<dbReference type="Gene3D" id="3.30.40.10">
    <property type="entry name" value="Zinc/RING finger domain, C3HC4 (zinc finger)"/>
    <property type="match status" value="1"/>
</dbReference>
<evidence type="ECO:0000256" key="2">
    <source>
        <dbReference type="ARBA" id="ARBA00022723"/>
    </source>
</evidence>
<feature type="domain" description="RING-type" evidence="9">
    <location>
        <begin position="244"/>
        <end position="289"/>
    </location>
</feature>
<dbReference type="PROSITE" id="PS00518">
    <property type="entry name" value="ZF_RING_1"/>
    <property type="match status" value="1"/>
</dbReference>
<dbReference type="InterPro" id="IPR003877">
    <property type="entry name" value="SPRY_dom"/>
</dbReference>
<keyword evidence="2" id="KW-0479">Metal-binding</keyword>
<evidence type="ECO:0000256" key="5">
    <source>
        <dbReference type="ARBA" id="ARBA00022859"/>
    </source>
</evidence>
<dbReference type="PANTHER" id="PTHR25465:SF5">
    <property type="entry name" value="E3 UBIQUITIN_ISG15 LIGASE TRIM25-RELATED"/>
    <property type="match status" value="1"/>
</dbReference>
<dbReference type="Pfam" id="PF13765">
    <property type="entry name" value="PRY"/>
    <property type="match status" value="1"/>
</dbReference>
<dbReference type="InterPro" id="IPR006574">
    <property type="entry name" value="PRY"/>
</dbReference>
<feature type="compositionally biased region" description="Polar residues" evidence="8">
    <location>
        <begin position="599"/>
        <end position="621"/>
    </location>
</feature>
<dbReference type="InterPro" id="IPR013320">
    <property type="entry name" value="ConA-like_dom_sf"/>
</dbReference>
<dbReference type="PANTHER" id="PTHR25465">
    <property type="entry name" value="B-BOX DOMAIN CONTAINING"/>
    <property type="match status" value="1"/>
</dbReference>
<keyword evidence="7" id="KW-0175">Coiled coil</keyword>
<dbReference type="AlphaFoldDB" id="A0ABD0WBI9"/>
<evidence type="ECO:0000259" key="9">
    <source>
        <dbReference type="PROSITE" id="PS50089"/>
    </source>
</evidence>
<accession>A0ABD0WBI9</accession>
<gene>
    <name evidence="11" type="ORF">UPYG_G00303820</name>
</gene>
<dbReference type="Gene3D" id="4.10.830.40">
    <property type="match status" value="1"/>
</dbReference>
<dbReference type="PROSITE" id="PS50089">
    <property type="entry name" value="ZF_RING_2"/>
    <property type="match status" value="1"/>
</dbReference>
<keyword evidence="12" id="KW-1185">Reference proteome</keyword>
<feature type="region of interest" description="Disordered" evidence="8">
    <location>
        <begin position="589"/>
        <end position="623"/>
    </location>
</feature>
<dbReference type="CDD" id="cd19769">
    <property type="entry name" value="Bbox2_TRIM16-like"/>
    <property type="match status" value="1"/>
</dbReference>
<dbReference type="Pfam" id="PF25600">
    <property type="entry name" value="TRIM_CC"/>
    <property type="match status" value="1"/>
</dbReference>
<dbReference type="PROSITE" id="PS50188">
    <property type="entry name" value="B302_SPRY"/>
    <property type="match status" value="1"/>
</dbReference>
<dbReference type="Gene3D" id="2.60.120.920">
    <property type="match status" value="1"/>
</dbReference>
<organism evidence="11 12">
    <name type="scientific">Umbra pygmaea</name>
    <name type="common">Eastern mudminnow</name>
    <dbReference type="NCBI Taxonomy" id="75934"/>
    <lineage>
        <taxon>Eukaryota</taxon>
        <taxon>Metazoa</taxon>
        <taxon>Chordata</taxon>
        <taxon>Craniata</taxon>
        <taxon>Vertebrata</taxon>
        <taxon>Euteleostomi</taxon>
        <taxon>Actinopterygii</taxon>
        <taxon>Neopterygii</taxon>
        <taxon>Teleostei</taxon>
        <taxon>Protacanthopterygii</taxon>
        <taxon>Esociformes</taxon>
        <taxon>Umbridae</taxon>
        <taxon>Umbra</taxon>
    </lineage>
</organism>
<keyword evidence="5" id="KW-0391">Immunity</keyword>
<name>A0ABD0WBI9_UMBPY</name>
<dbReference type="PRINTS" id="PR01407">
    <property type="entry name" value="BUTYPHLNCDUF"/>
</dbReference>
<dbReference type="GO" id="GO:0008270">
    <property type="term" value="F:zinc ion binding"/>
    <property type="evidence" value="ECO:0007669"/>
    <property type="project" value="UniProtKB-KW"/>
</dbReference>
<dbReference type="EMBL" id="JAGEUA010000009">
    <property type="protein sequence ID" value="KAL0967040.1"/>
    <property type="molecule type" value="Genomic_DNA"/>
</dbReference>